<evidence type="ECO:0000313" key="2">
    <source>
        <dbReference type="Proteomes" id="UP000184386"/>
    </source>
</evidence>
<sequence>MHYNRISAIYYSFLQSHEYDENFKNIEFDISWLEQKLEISDILKLEELIMSYNLQTYQTTFECGFTYAWELFYECQERKIQNEQ</sequence>
<accession>A0A1M6ZBR6</accession>
<organism evidence="1 2">
    <name type="scientific">Anaerocolumna jejuensis DSM 15929</name>
    <dbReference type="NCBI Taxonomy" id="1121322"/>
    <lineage>
        <taxon>Bacteria</taxon>
        <taxon>Bacillati</taxon>
        <taxon>Bacillota</taxon>
        <taxon>Clostridia</taxon>
        <taxon>Lachnospirales</taxon>
        <taxon>Lachnospiraceae</taxon>
        <taxon>Anaerocolumna</taxon>
    </lineage>
</organism>
<evidence type="ECO:0000313" key="1">
    <source>
        <dbReference type="EMBL" id="SHL27912.1"/>
    </source>
</evidence>
<reference evidence="1 2" key="1">
    <citation type="submission" date="2016-11" db="EMBL/GenBank/DDBJ databases">
        <authorList>
            <person name="Jaros S."/>
            <person name="Januszkiewicz K."/>
            <person name="Wedrychowicz H."/>
        </authorList>
    </citation>
    <scope>NUCLEOTIDE SEQUENCE [LARGE SCALE GENOMIC DNA]</scope>
    <source>
        <strain evidence="1 2">DSM 15929</strain>
    </source>
</reference>
<dbReference type="EMBL" id="FRAC01000028">
    <property type="protein sequence ID" value="SHL27912.1"/>
    <property type="molecule type" value="Genomic_DNA"/>
</dbReference>
<dbReference type="OrthoDB" id="2045273at2"/>
<dbReference type="STRING" id="1121322.SAMN02745136_04542"/>
<gene>
    <name evidence="1" type="ORF">SAMN02745136_04542</name>
</gene>
<keyword evidence="2" id="KW-1185">Reference proteome</keyword>
<dbReference type="RefSeq" id="WP_073279321.1">
    <property type="nucleotide sequence ID" value="NZ_FRAC01000028.1"/>
</dbReference>
<dbReference type="AlphaFoldDB" id="A0A1M6ZBR6"/>
<protein>
    <submittedName>
        <fullName evidence="1">Uncharacterized protein</fullName>
    </submittedName>
</protein>
<name>A0A1M6ZBR6_9FIRM</name>
<dbReference type="Proteomes" id="UP000184386">
    <property type="component" value="Unassembled WGS sequence"/>
</dbReference>
<proteinExistence type="predicted"/>